<dbReference type="GO" id="GO:0005737">
    <property type="term" value="C:cytoplasm"/>
    <property type="evidence" value="ECO:0007669"/>
    <property type="project" value="TreeGrafter"/>
</dbReference>
<accession>A0A7W2M559</accession>
<evidence type="ECO:0000256" key="8">
    <source>
        <dbReference type="SAM" id="MobiDB-lite"/>
    </source>
</evidence>
<evidence type="ECO:0000313" key="11">
    <source>
        <dbReference type="EMBL" id="MBA6152918.1"/>
    </source>
</evidence>
<proteinExistence type="inferred from homology"/>
<feature type="domain" description="Peripheral subunit-binding (PSBD)" evidence="10">
    <location>
        <begin position="130"/>
        <end position="170"/>
    </location>
</feature>
<dbReference type="Pfam" id="PF02817">
    <property type="entry name" value="E3_binding"/>
    <property type="match status" value="1"/>
</dbReference>
<dbReference type="RefSeq" id="WP_182205228.1">
    <property type="nucleotide sequence ID" value="NZ_JACGLT010000006.1"/>
</dbReference>
<evidence type="ECO:0000256" key="6">
    <source>
        <dbReference type="ARBA" id="ARBA00023315"/>
    </source>
</evidence>
<dbReference type="InterPro" id="IPR001078">
    <property type="entry name" value="2-oxoacid_DH_actylTfrase"/>
</dbReference>
<dbReference type="InterPro" id="IPR050743">
    <property type="entry name" value="2-oxoacid_DH_E2_comp"/>
</dbReference>
<dbReference type="Pfam" id="PF00364">
    <property type="entry name" value="Biotin_lipoyl"/>
    <property type="match status" value="1"/>
</dbReference>
<dbReference type="PANTHER" id="PTHR43178:SF5">
    <property type="entry name" value="LIPOAMIDE ACYLTRANSFERASE COMPONENT OF BRANCHED-CHAIN ALPHA-KETO ACID DEHYDROGENASE COMPLEX, MITOCHONDRIAL"/>
    <property type="match status" value="1"/>
</dbReference>
<keyword evidence="12" id="KW-1185">Reference proteome</keyword>
<feature type="region of interest" description="Disordered" evidence="8">
    <location>
        <begin position="175"/>
        <end position="224"/>
    </location>
</feature>
<dbReference type="PANTHER" id="PTHR43178">
    <property type="entry name" value="DIHYDROLIPOAMIDE ACETYLTRANSFERASE COMPONENT OF PYRUVATE DEHYDROGENASE COMPLEX"/>
    <property type="match status" value="1"/>
</dbReference>
<dbReference type="SUPFAM" id="SSF51230">
    <property type="entry name" value="Single hybrid motif"/>
    <property type="match status" value="1"/>
</dbReference>
<dbReference type="Pfam" id="PF00198">
    <property type="entry name" value="2-oxoacid_dh"/>
    <property type="match status" value="1"/>
</dbReference>
<keyword evidence="4 7" id="KW-0808">Transferase</keyword>
<comment type="subunit">
    <text evidence="3">Forms a 24-polypeptide structural core with octahedral symmetry.</text>
</comment>
<evidence type="ECO:0000256" key="1">
    <source>
        <dbReference type="ARBA" id="ARBA00001938"/>
    </source>
</evidence>
<evidence type="ECO:0000259" key="10">
    <source>
        <dbReference type="PROSITE" id="PS51826"/>
    </source>
</evidence>
<dbReference type="Proteomes" id="UP000541857">
    <property type="component" value="Unassembled WGS sequence"/>
</dbReference>
<dbReference type="GO" id="GO:0016407">
    <property type="term" value="F:acetyltransferase activity"/>
    <property type="evidence" value="ECO:0007669"/>
    <property type="project" value="TreeGrafter"/>
</dbReference>
<dbReference type="Gene3D" id="3.30.559.10">
    <property type="entry name" value="Chloramphenicol acetyltransferase-like domain"/>
    <property type="match status" value="1"/>
</dbReference>
<dbReference type="SUPFAM" id="SSF52777">
    <property type="entry name" value="CoA-dependent acyltransferases"/>
    <property type="match status" value="1"/>
</dbReference>
<dbReference type="EC" id="2.3.1.-" evidence="7"/>
<comment type="similarity">
    <text evidence="2 7">Belongs to the 2-oxoacid dehydrogenase family.</text>
</comment>
<feature type="compositionally biased region" description="Basic and acidic residues" evidence="8">
    <location>
        <begin position="188"/>
        <end position="203"/>
    </location>
</feature>
<evidence type="ECO:0000256" key="4">
    <source>
        <dbReference type="ARBA" id="ARBA00022679"/>
    </source>
</evidence>
<evidence type="ECO:0000256" key="7">
    <source>
        <dbReference type="RuleBase" id="RU003423"/>
    </source>
</evidence>
<keyword evidence="5 7" id="KW-0450">Lipoyl</keyword>
<protein>
    <recommendedName>
        <fullName evidence="7">Dihydrolipoamide acetyltransferase component of pyruvate dehydrogenase complex</fullName>
        <ecNumber evidence="7">2.3.1.-</ecNumber>
    </recommendedName>
</protein>
<dbReference type="PROSITE" id="PS50968">
    <property type="entry name" value="BIOTINYL_LIPOYL"/>
    <property type="match status" value="1"/>
</dbReference>
<dbReference type="InterPro" id="IPR000089">
    <property type="entry name" value="Biotin_lipoyl"/>
</dbReference>
<dbReference type="CDD" id="cd06849">
    <property type="entry name" value="lipoyl_domain"/>
    <property type="match status" value="1"/>
</dbReference>
<dbReference type="InterPro" id="IPR036625">
    <property type="entry name" value="E3-bd_dom_sf"/>
</dbReference>
<dbReference type="EMBL" id="JACGLT010000006">
    <property type="protein sequence ID" value="MBA6152918.1"/>
    <property type="molecule type" value="Genomic_DNA"/>
</dbReference>
<evidence type="ECO:0000313" key="12">
    <source>
        <dbReference type="Proteomes" id="UP000541857"/>
    </source>
</evidence>
<dbReference type="InterPro" id="IPR023213">
    <property type="entry name" value="CAT-like_dom_sf"/>
</dbReference>
<comment type="caution">
    <text evidence="11">The sequence shown here is derived from an EMBL/GenBank/DDBJ whole genome shotgun (WGS) entry which is preliminary data.</text>
</comment>
<dbReference type="SUPFAM" id="SSF47005">
    <property type="entry name" value="Peripheral subunit-binding domain of 2-oxo acid dehydrogenase complex"/>
    <property type="match status" value="1"/>
</dbReference>
<evidence type="ECO:0000256" key="5">
    <source>
        <dbReference type="ARBA" id="ARBA00022823"/>
    </source>
</evidence>
<dbReference type="GO" id="GO:0031405">
    <property type="term" value="F:lipoic acid binding"/>
    <property type="evidence" value="ECO:0007669"/>
    <property type="project" value="TreeGrafter"/>
</dbReference>
<feature type="domain" description="Lipoyl-binding" evidence="9">
    <location>
        <begin position="3"/>
        <end position="78"/>
    </location>
</feature>
<reference evidence="11 12" key="1">
    <citation type="submission" date="2020-07" db="EMBL/GenBank/DDBJ databases">
        <title>Bacterium isolated from marine sediment.</title>
        <authorList>
            <person name="Shang D."/>
        </authorList>
    </citation>
    <scope>NUCLEOTIDE SEQUENCE [LARGE SCALE GENOMIC DNA]</scope>
    <source>
        <strain evidence="11 12">F6074</strain>
    </source>
</reference>
<dbReference type="InterPro" id="IPR004167">
    <property type="entry name" value="PSBD"/>
</dbReference>
<dbReference type="InterPro" id="IPR011053">
    <property type="entry name" value="Single_hybrid_motif"/>
</dbReference>
<comment type="cofactor">
    <cofactor evidence="1 7">
        <name>(R)-lipoate</name>
        <dbReference type="ChEBI" id="CHEBI:83088"/>
    </cofactor>
</comment>
<dbReference type="PROSITE" id="PS51826">
    <property type="entry name" value="PSBD"/>
    <property type="match status" value="1"/>
</dbReference>
<name>A0A7W2M559_9FLAO</name>
<evidence type="ECO:0000256" key="2">
    <source>
        <dbReference type="ARBA" id="ARBA00007317"/>
    </source>
</evidence>
<sequence length="460" mass="49811">MAKFELKLPKMGESVAEATITSWLKNVGDTIEADEAVLEIATDKVDSEVPSEVDGVLTEILYNVDDVVKVGQVIAIIETDASEAQAPAAPKQEPASAQLAEAPEVVQVAQTVEAAKTAVAAPVTSTEDRFYSPLVKNIAKQEGVSQSELDSISGTGKDGRVTKNDIFEYLETKKSAPVSAAPTSGTESVKEDGATETAKKESGTKSTPQEKASEKSKVSSEIASNGDEIIEMTRMGKLIAHHMVESVQKSAHVQSFIEADVTNIWNWRNKVKKDFAKREGENLTFTPIFMEAVAKALRDFPMMNISLQDDKIIKKKHINLGMAAALPDGNLIVPVIKDADQLNLIGMTKRVNDLANRARLNQLKPDDIQGGTYTVTNVGTFGSIMGTPIINQPQVGILALGAIRKVPAVVESSEGDFIGIRYRMFLSHSYDHRVVNGALGGQFVKAVKDYLEAWDVNREI</sequence>
<keyword evidence="6 7" id="KW-0012">Acyltransferase</keyword>
<dbReference type="InterPro" id="IPR003016">
    <property type="entry name" value="2-oxoA_DH_lipoyl-BS"/>
</dbReference>
<dbReference type="Gene3D" id="4.10.320.10">
    <property type="entry name" value="E3-binding domain"/>
    <property type="match status" value="1"/>
</dbReference>
<gene>
    <name evidence="11" type="ORF">H3Z82_09300</name>
</gene>
<organism evidence="11 12">
    <name type="scientific">Gelidibacter maritimus</name>
    <dbReference type="NCBI Taxonomy" id="2761487"/>
    <lineage>
        <taxon>Bacteria</taxon>
        <taxon>Pseudomonadati</taxon>
        <taxon>Bacteroidota</taxon>
        <taxon>Flavobacteriia</taxon>
        <taxon>Flavobacteriales</taxon>
        <taxon>Flavobacteriaceae</taxon>
        <taxon>Gelidibacter</taxon>
    </lineage>
</organism>
<dbReference type="PROSITE" id="PS00189">
    <property type="entry name" value="LIPOYL"/>
    <property type="match status" value="1"/>
</dbReference>
<dbReference type="Gene3D" id="2.40.50.100">
    <property type="match status" value="1"/>
</dbReference>
<evidence type="ECO:0000256" key="3">
    <source>
        <dbReference type="ARBA" id="ARBA00011484"/>
    </source>
</evidence>
<dbReference type="AlphaFoldDB" id="A0A7W2M559"/>
<evidence type="ECO:0000259" key="9">
    <source>
        <dbReference type="PROSITE" id="PS50968"/>
    </source>
</evidence>